<comment type="similarity">
    <text evidence="1">Belongs to the metallophosphoesterase superfamily. YfcE family.</text>
</comment>
<sequence length="243" mass="26843">MRLAIVSDIHGNLLALEAVLADLRSRGIERVLDLGDLLSGPLQPEQTCDRLIELDWPTIAGNHERQILHDPPERMGASDRHAAERLRPDQRDWLRALPPTRRLGEVLMVHGTPDSDLRSFLETVDAAGIRAATPREVAERAGADDARLILCGHTHTPRIVRLDDGRLIVNPGSVGLQAYASELPHPHKVDNGSPHARYAIVERTEAGWSAQLHQVDYDWEAAAALAERNGRPDWAKALATGRM</sequence>
<dbReference type="InterPro" id="IPR029052">
    <property type="entry name" value="Metallo-depent_PP-like"/>
</dbReference>
<dbReference type="PANTHER" id="PTHR42850:SF2">
    <property type="entry name" value="BLL5683 PROTEIN"/>
    <property type="match status" value="1"/>
</dbReference>
<dbReference type="Pfam" id="PF12850">
    <property type="entry name" value="Metallophos_2"/>
    <property type="match status" value="1"/>
</dbReference>
<accession>A0A3N2RD85</accession>
<dbReference type="RefSeq" id="WP_123648901.1">
    <property type="nucleotide sequence ID" value="NZ_RCTY01000046.1"/>
</dbReference>
<dbReference type="Proteomes" id="UP000275910">
    <property type="component" value="Unassembled WGS sequence"/>
</dbReference>
<dbReference type="Gene3D" id="3.60.21.10">
    <property type="match status" value="1"/>
</dbReference>
<comment type="caution">
    <text evidence="3">The sequence shown here is derived from an EMBL/GenBank/DDBJ whole genome shotgun (WGS) entry which is preliminary data.</text>
</comment>
<name>A0A3N2RD85_LYSEN</name>
<dbReference type="InterPro" id="IPR024654">
    <property type="entry name" value="Calcineurin-like_PHP_lpxH"/>
</dbReference>
<feature type="domain" description="Calcineurin-like phosphoesterase" evidence="2">
    <location>
        <begin position="1"/>
        <end position="177"/>
    </location>
</feature>
<organism evidence="3 4">
    <name type="scientific">Lysobacter enzymogenes</name>
    <dbReference type="NCBI Taxonomy" id="69"/>
    <lineage>
        <taxon>Bacteria</taxon>
        <taxon>Pseudomonadati</taxon>
        <taxon>Pseudomonadota</taxon>
        <taxon>Gammaproteobacteria</taxon>
        <taxon>Lysobacterales</taxon>
        <taxon>Lysobacteraceae</taxon>
        <taxon>Lysobacter</taxon>
    </lineage>
</organism>
<dbReference type="GO" id="GO:0005737">
    <property type="term" value="C:cytoplasm"/>
    <property type="evidence" value="ECO:0007669"/>
    <property type="project" value="TreeGrafter"/>
</dbReference>
<reference evidence="3 4" key="1">
    <citation type="submission" date="2018-10" db="EMBL/GenBank/DDBJ databases">
        <title>The genome of Lysobacter enzymogenes OH11.</title>
        <authorList>
            <person name="Liu F."/>
            <person name="Zhao Y."/>
            <person name="Qian G."/>
            <person name="Chen Y."/>
            <person name="Xu H."/>
        </authorList>
    </citation>
    <scope>NUCLEOTIDE SEQUENCE [LARGE SCALE GENOMIC DNA]</scope>
    <source>
        <strain evidence="3 4">OH11</strain>
    </source>
</reference>
<dbReference type="InterPro" id="IPR050126">
    <property type="entry name" value="Ap4A_hydrolase"/>
</dbReference>
<dbReference type="GO" id="GO:0016791">
    <property type="term" value="F:phosphatase activity"/>
    <property type="evidence" value="ECO:0007669"/>
    <property type="project" value="TreeGrafter"/>
</dbReference>
<dbReference type="SUPFAM" id="SSF56300">
    <property type="entry name" value="Metallo-dependent phosphatases"/>
    <property type="match status" value="1"/>
</dbReference>
<dbReference type="EMBL" id="RCTY01000046">
    <property type="protein sequence ID" value="ROU05378.1"/>
    <property type="molecule type" value="Genomic_DNA"/>
</dbReference>
<dbReference type="AlphaFoldDB" id="A0A3N2RD85"/>
<evidence type="ECO:0000256" key="1">
    <source>
        <dbReference type="ARBA" id="ARBA00008950"/>
    </source>
</evidence>
<evidence type="ECO:0000313" key="4">
    <source>
        <dbReference type="Proteomes" id="UP000275910"/>
    </source>
</evidence>
<evidence type="ECO:0000259" key="2">
    <source>
        <dbReference type="Pfam" id="PF12850"/>
    </source>
</evidence>
<evidence type="ECO:0000313" key="3">
    <source>
        <dbReference type="EMBL" id="ROU05378.1"/>
    </source>
</evidence>
<dbReference type="PANTHER" id="PTHR42850">
    <property type="entry name" value="METALLOPHOSPHOESTERASE"/>
    <property type="match status" value="1"/>
</dbReference>
<dbReference type="PIRSF" id="PIRSF000883">
    <property type="entry name" value="Pesterase_MJ0912"/>
    <property type="match status" value="1"/>
</dbReference>
<proteinExistence type="inferred from homology"/>
<gene>
    <name evidence="3" type="ORF">D9T17_18990</name>
</gene>
<protein>
    <submittedName>
        <fullName evidence="3">Metallophosphoesterase</fullName>
    </submittedName>
</protein>
<dbReference type="InterPro" id="IPR011152">
    <property type="entry name" value="Pesterase_MJ0912"/>
</dbReference>